<evidence type="ECO:0000313" key="1">
    <source>
        <dbReference type="EMBL" id="EJT78431.1"/>
    </source>
</evidence>
<dbReference type="RefSeq" id="XP_009219576.1">
    <property type="nucleotide sequence ID" value="XM_009221312.1"/>
</dbReference>
<proteinExistence type="predicted"/>
<dbReference type="EnsemblFungi" id="EJT78431">
    <property type="protein sequence ID" value="EJT78431"/>
    <property type="gene ID" value="GGTG_03532"/>
</dbReference>
<dbReference type="HOGENOM" id="CLU_1094339_0_0_1"/>
<gene>
    <name evidence="2" type="primary">20343990</name>
    <name evidence="1" type="ORF">GGTG_03532</name>
</gene>
<accession>J3NQH5</accession>
<reference evidence="2" key="5">
    <citation type="submission" date="2018-04" db="UniProtKB">
        <authorList>
            <consortium name="EnsemblFungi"/>
        </authorList>
    </citation>
    <scope>IDENTIFICATION</scope>
    <source>
        <strain evidence="2">R3-111a-1</strain>
    </source>
</reference>
<reference evidence="1" key="3">
    <citation type="submission" date="2010-09" db="EMBL/GenBank/DDBJ databases">
        <title>Annotation of Gaeumannomyces graminis var. tritici R3-111a-1.</title>
        <authorList>
            <consortium name="The Broad Institute Genome Sequencing Platform"/>
            <person name="Ma L.-J."/>
            <person name="Dead R."/>
            <person name="Young S.K."/>
            <person name="Zeng Q."/>
            <person name="Gargeya S."/>
            <person name="Fitzgerald M."/>
            <person name="Haas B."/>
            <person name="Abouelleil A."/>
            <person name="Alvarado L."/>
            <person name="Arachchi H.M."/>
            <person name="Berlin A."/>
            <person name="Brown A."/>
            <person name="Chapman S.B."/>
            <person name="Chen Z."/>
            <person name="Dunbar C."/>
            <person name="Freedman E."/>
            <person name="Gearin G."/>
            <person name="Gellesch M."/>
            <person name="Goldberg J."/>
            <person name="Griggs A."/>
            <person name="Gujja S."/>
            <person name="Heiman D."/>
            <person name="Howarth C."/>
            <person name="Larson L."/>
            <person name="Lui A."/>
            <person name="MacDonald P.J.P."/>
            <person name="Mehta T."/>
            <person name="Montmayeur A."/>
            <person name="Murphy C."/>
            <person name="Neiman D."/>
            <person name="Pearson M."/>
            <person name="Priest M."/>
            <person name="Roberts A."/>
            <person name="Saif S."/>
            <person name="Shea T."/>
            <person name="Shenoy N."/>
            <person name="Sisk P."/>
            <person name="Stolte C."/>
            <person name="Sykes S."/>
            <person name="Yandava C."/>
            <person name="Wortman J."/>
            <person name="Nusbaum C."/>
            <person name="Birren B."/>
        </authorList>
    </citation>
    <scope>NUCLEOTIDE SEQUENCE</scope>
    <source>
        <strain evidence="1">R3-111a-1</strain>
    </source>
</reference>
<name>J3NQH5_GAET3</name>
<reference evidence="2" key="4">
    <citation type="journal article" date="2015" name="G3 (Bethesda)">
        <title>Genome sequences of three phytopathogenic species of the Magnaporthaceae family of fungi.</title>
        <authorList>
            <person name="Okagaki L.H."/>
            <person name="Nunes C.C."/>
            <person name="Sailsbery J."/>
            <person name="Clay B."/>
            <person name="Brown D."/>
            <person name="John T."/>
            <person name="Oh Y."/>
            <person name="Young N."/>
            <person name="Fitzgerald M."/>
            <person name="Haas B.J."/>
            <person name="Zeng Q."/>
            <person name="Young S."/>
            <person name="Adiconis X."/>
            <person name="Fan L."/>
            <person name="Levin J.Z."/>
            <person name="Mitchell T.K."/>
            <person name="Okubara P.A."/>
            <person name="Farman M.L."/>
            <person name="Kohn L.M."/>
            <person name="Birren B."/>
            <person name="Ma L.-J."/>
            <person name="Dean R.A."/>
        </authorList>
    </citation>
    <scope>NUCLEOTIDE SEQUENCE</scope>
    <source>
        <strain evidence="2">R3-111a-1</strain>
    </source>
</reference>
<reference evidence="1" key="2">
    <citation type="submission" date="2010-07" db="EMBL/GenBank/DDBJ databases">
        <authorList>
            <consortium name="The Broad Institute Genome Sequencing Platform"/>
            <consortium name="Broad Institute Genome Sequencing Center for Infectious Disease"/>
            <person name="Ma L.-J."/>
            <person name="Dead R."/>
            <person name="Young S."/>
            <person name="Zeng Q."/>
            <person name="Koehrsen M."/>
            <person name="Alvarado L."/>
            <person name="Berlin A."/>
            <person name="Chapman S.B."/>
            <person name="Chen Z."/>
            <person name="Freedman E."/>
            <person name="Gellesch M."/>
            <person name="Goldberg J."/>
            <person name="Griggs A."/>
            <person name="Gujja S."/>
            <person name="Heilman E.R."/>
            <person name="Heiman D."/>
            <person name="Hepburn T."/>
            <person name="Howarth C."/>
            <person name="Jen D."/>
            <person name="Larson L."/>
            <person name="Mehta T."/>
            <person name="Neiman D."/>
            <person name="Pearson M."/>
            <person name="Roberts A."/>
            <person name="Saif S."/>
            <person name="Shea T."/>
            <person name="Shenoy N."/>
            <person name="Sisk P."/>
            <person name="Stolte C."/>
            <person name="Sykes S."/>
            <person name="Walk T."/>
            <person name="White J."/>
            <person name="Yandava C."/>
            <person name="Haas B."/>
            <person name="Nusbaum C."/>
            <person name="Birren B."/>
        </authorList>
    </citation>
    <scope>NUCLEOTIDE SEQUENCE</scope>
    <source>
        <strain evidence="1">R3-111a-1</strain>
    </source>
</reference>
<dbReference type="GeneID" id="20343990"/>
<dbReference type="AlphaFoldDB" id="J3NQH5"/>
<reference evidence="3" key="1">
    <citation type="submission" date="2010-07" db="EMBL/GenBank/DDBJ databases">
        <title>The genome sequence of Gaeumannomyces graminis var. tritici strain R3-111a-1.</title>
        <authorList>
            <consortium name="The Broad Institute Genome Sequencing Platform"/>
            <person name="Ma L.-J."/>
            <person name="Dead R."/>
            <person name="Young S."/>
            <person name="Zeng Q."/>
            <person name="Koehrsen M."/>
            <person name="Alvarado L."/>
            <person name="Berlin A."/>
            <person name="Chapman S.B."/>
            <person name="Chen Z."/>
            <person name="Freedman E."/>
            <person name="Gellesch M."/>
            <person name="Goldberg J."/>
            <person name="Griggs A."/>
            <person name="Gujja S."/>
            <person name="Heilman E.R."/>
            <person name="Heiman D."/>
            <person name="Hepburn T."/>
            <person name="Howarth C."/>
            <person name="Jen D."/>
            <person name="Larson L."/>
            <person name="Mehta T."/>
            <person name="Neiman D."/>
            <person name="Pearson M."/>
            <person name="Roberts A."/>
            <person name="Saif S."/>
            <person name="Shea T."/>
            <person name="Shenoy N."/>
            <person name="Sisk P."/>
            <person name="Stolte C."/>
            <person name="Sykes S."/>
            <person name="Walk T."/>
            <person name="White J."/>
            <person name="Yandava C."/>
            <person name="Haas B."/>
            <person name="Nusbaum C."/>
            <person name="Birren B."/>
        </authorList>
    </citation>
    <scope>NUCLEOTIDE SEQUENCE [LARGE SCALE GENOMIC DNA]</scope>
    <source>
        <strain evidence="3">R3-111a-1</strain>
    </source>
</reference>
<dbReference type="EMBL" id="GL385396">
    <property type="protein sequence ID" value="EJT78431.1"/>
    <property type="molecule type" value="Genomic_DNA"/>
</dbReference>
<keyword evidence="3" id="KW-1185">Reference proteome</keyword>
<dbReference type="Proteomes" id="UP000006039">
    <property type="component" value="Unassembled WGS sequence"/>
</dbReference>
<dbReference type="VEuPathDB" id="FungiDB:GGTG_03532"/>
<protein>
    <submittedName>
        <fullName evidence="1 2">Uncharacterized protein</fullName>
    </submittedName>
</protein>
<evidence type="ECO:0000313" key="3">
    <source>
        <dbReference type="Proteomes" id="UP000006039"/>
    </source>
</evidence>
<sequence>MNLGRLRLVCRHGHREPCSVGSRSRLLLVCQSHRVWRLKLLVHDYGPLTLASATALIPATLPGPVFRPGYLESVQSIAMAQIFRAGAMPKFVGFESMHGNGGCVAAALGRVAYMPTFWTEGKGCGNVLTHIEELRSWRNGAVCSVYKQCKPVRAWARIEFQSLKCGEEGLDSRQAYWAFQVRLISDAQGQKGPGTADFFPFSQRKMKSSSRTGEARSWCRRRLRRKRGCTIRPGMWDPCSAAALQRYWVSAKSK</sequence>
<evidence type="ECO:0000313" key="2">
    <source>
        <dbReference type="EnsemblFungi" id="EJT78431"/>
    </source>
</evidence>
<organism evidence="1">
    <name type="scientific">Gaeumannomyces tritici (strain R3-111a-1)</name>
    <name type="common">Wheat and barley take-all root rot fungus</name>
    <name type="synonym">Gaeumannomyces graminis var. tritici</name>
    <dbReference type="NCBI Taxonomy" id="644352"/>
    <lineage>
        <taxon>Eukaryota</taxon>
        <taxon>Fungi</taxon>
        <taxon>Dikarya</taxon>
        <taxon>Ascomycota</taxon>
        <taxon>Pezizomycotina</taxon>
        <taxon>Sordariomycetes</taxon>
        <taxon>Sordariomycetidae</taxon>
        <taxon>Magnaporthales</taxon>
        <taxon>Magnaporthaceae</taxon>
        <taxon>Gaeumannomyces</taxon>
    </lineage>
</organism>